<dbReference type="PANTHER" id="PTHR44653">
    <property type="entry name" value="DNAJ HOMOLOG SUBFAMILY C MEMBER 1"/>
    <property type="match status" value="1"/>
</dbReference>
<evidence type="ECO:0000256" key="3">
    <source>
        <dbReference type="ARBA" id="ARBA00022989"/>
    </source>
</evidence>
<evidence type="ECO:0000256" key="2">
    <source>
        <dbReference type="ARBA" id="ARBA00022729"/>
    </source>
</evidence>
<keyword evidence="1 7" id="KW-0812">Transmembrane</keyword>
<keyword evidence="4 7" id="KW-0472">Membrane</keyword>
<dbReference type="Gene3D" id="1.10.287.110">
    <property type="entry name" value="DnaJ domain"/>
    <property type="match status" value="1"/>
</dbReference>
<gene>
    <name evidence="10" type="ORF">B0T11DRAFT_276858</name>
</gene>
<evidence type="ECO:0000256" key="6">
    <source>
        <dbReference type="SAM" id="MobiDB-lite"/>
    </source>
</evidence>
<dbReference type="SUPFAM" id="SSF46565">
    <property type="entry name" value="Chaperone J-domain"/>
    <property type="match status" value="1"/>
</dbReference>
<dbReference type="CDD" id="cd06257">
    <property type="entry name" value="DnaJ"/>
    <property type="match status" value="1"/>
</dbReference>
<evidence type="ECO:0000313" key="11">
    <source>
        <dbReference type="Proteomes" id="UP000813385"/>
    </source>
</evidence>
<protein>
    <submittedName>
        <fullName evidence="10">DnaJ domain-containing protein</fullName>
    </submittedName>
</protein>
<evidence type="ECO:0000256" key="8">
    <source>
        <dbReference type="SAM" id="SignalP"/>
    </source>
</evidence>
<keyword evidence="11" id="KW-1185">Reference proteome</keyword>
<dbReference type="GO" id="GO:0012505">
    <property type="term" value="C:endomembrane system"/>
    <property type="evidence" value="ECO:0007669"/>
    <property type="project" value="UniProtKB-SubCell"/>
</dbReference>
<name>A0A8K0X6H9_9PEZI</name>
<feature type="region of interest" description="Disordered" evidence="6">
    <location>
        <begin position="211"/>
        <end position="277"/>
    </location>
</feature>
<dbReference type="PANTHER" id="PTHR44653:SF2">
    <property type="entry name" value="DNAJ HOMOLOG SUBFAMILY C MEMBER 1"/>
    <property type="match status" value="1"/>
</dbReference>
<proteinExistence type="predicted"/>
<evidence type="ECO:0000256" key="5">
    <source>
        <dbReference type="ARBA" id="ARBA00037847"/>
    </source>
</evidence>
<feature type="region of interest" description="Disordered" evidence="6">
    <location>
        <begin position="387"/>
        <end position="413"/>
    </location>
</feature>
<dbReference type="InterPro" id="IPR001623">
    <property type="entry name" value="DnaJ_domain"/>
</dbReference>
<dbReference type="InterPro" id="IPR052606">
    <property type="entry name" value="DnaJ_domain_protein"/>
</dbReference>
<reference evidence="10" key="1">
    <citation type="journal article" date="2021" name="Nat. Commun.">
        <title>Genetic determinants of endophytism in the Arabidopsis root mycobiome.</title>
        <authorList>
            <person name="Mesny F."/>
            <person name="Miyauchi S."/>
            <person name="Thiergart T."/>
            <person name="Pickel B."/>
            <person name="Atanasova L."/>
            <person name="Karlsson M."/>
            <person name="Huettel B."/>
            <person name="Barry K.W."/>
            <person name="Haridas S."/>
            <person name="Chen C."/>
            <person name="Bauer D."/>
            <person name="Andreopoulos W."/>
            <person name="Pangilinan J."/>
            <person name="LaButti K."/>
            <person name="Riley R."/>
            <person name="Lipzen A."/>
            <person name="Clum A."/>
            <person name="Drula E."/>
            <person name="Henrissat B."/>
            <person name="Kohler A."/>
            <person name="Grigoriev I.V."/>
            <person name="Martin F.M."/>
            <person name="Hacquard S."/>
        </authorList>
    </citation>
    <scope>NUCLEOTIDE SEQUENCE</scope>
    <source>
        <strain evidence="10">MPI-CAGE-AT-0016</strain>
    </source>
</reference>
<feature type="domain" description="J" evidence="9">
    <location>
        <begin position="45"/>
        <end position="136"/>
    </location>
</feature>
<dbReference type="SMART" id="SM00271">
    <property type="entry name" value="DnaJ"/>
    <property type="match status" value="1"/>
</dbReference>
<evidence type="ECO:0000256" key="4">
    <source>
        <dbReference type="ARBA" id="ARBA00023136"/>
    </source>
</evidence>
<dbReference type="PROSITE" id="PS50076">
    <property type="entry name" value="DNAJ_2"/>
    <property type="match status" value="1"/>
</dbReference>
<dbReference type="PRINTS" id="PR00625">
    <property type="entry name" value="JDOMAIN"/>
</dbReference>
<keyword evidence="3 7" id="KW-1133">Transmembrane helix</keyword>
<feature type="chain" id="PRO_5035459074" evidence="8">
    <location>
        <begin position="21"/>
        <end position="413"/>
    </location>
</feature>
<dbReference type="Proteomes" id="UP000813385">
    <property type="component" value="Unassembled WGS sequence"/>
</dbReference>
<feature type="transmembrane region" description="Helical" evidence="7">
    <location>
        <begin position="157"/>
        <end position="177"/>
    </location>
</feature>
<keyword evidence="2 8" id="KW-0732">Signal</keyword>
<dbReference type="Pfam" id="PF00226">
    <property type="entry name" value="DnaJ"/>
    <property type="match status" value="1"/>
</dbReference>
<dbReference type="EMBL" id="JAGPXD010000002">
    <property type="protein sequence ID" value="KAH7368340.1"/>
    <property type="molecule type" value="Genomic_DNA"/>
</dbReference>
<evidence type="ECO:0000259" key="9">
    <source>
        <dbReference type="PROSITE" id="PS50076"/>
    </source>
</evidence>
<evidence type="ECO:0000256" key="7">
    <source>
        <dbReference type="SAM" id="Phobius"/>
    </source>
</evidence>
<accession>A0A8K0X6H9</accession>
<evidence type="ECO:0000256" key="1">
    <source>
        <dbReference type="ARBA" id="ARBA00022692"/>
    </source>
</evidence>
<evidence type="ECO:0000313" key="10">
    <source>
        <dbReference type="EMBL" id="KAH7368340.1"/>
    </source>
</evidence>
<feature type="signal peptide" evidence="8">
    <location>
        <begin position="1"/>
        <end position="20"/>
    </location>
</feature>
<dbReference type="OrthoDB" id="413400at2759"/>
<dbReference type="InterPro" id="IPR036869">
    <property type="entry name" value="J_dom_sf"/>
</dbReference>
<sequence>MKSLTMLIGLLGLMTTLAAAWSKEDREIFRIRDEIVAHQENPQASFYELLGVSPKASIDDITKAYRKITRSLHPDKVKQQLKAERNKLKKEGKAVKPPTQKEISAAVKTASERQTRLGLVRKILSGPDRDRYDHFLKYGFPAWKGTNYYYDRYRPGFGTAVFGVFIFIGGAIHYLVLVMNHKKHRDFIERYIKFARDQAWGDNLSIPGIDSAPKPVAAAEEEEEDIQAQPVNRRQRRLQEAAARKEKGVKGKKNAGSGAATPREAAPQQAAPTGPRKRVIAENGKVLVVDLAGNVYLEEQDEDGNLETFLLDLNELKRPTIKDTAVVRLPLWAFNRTVGRFLGGKASASDEHLDDLEVDSDNDVVHHTPSGSTDSAAEDFELLEGSTDSLGKAKSSGAQAAAARANRRKNKKR</sequence>
<organism evidence="10 11">
    <name type="scientific">Plectosphaerella cucumerina</name>
    <dbReference type="NCBI Taxonomy" id="40658"/>
    <lineage>
        <taxon>Eukaryota</taxon>
        <taxon>Fungi</taxon>
        <taxon>Dikarya</taxon>
        <taxon>Ascomycota</taxon>
        <taxon>Pezizomycotina</taxon>
        <taxon>Sordariomycetes</taxon>
        <taxon>Hypocreomycetidae</taxon>
        <taxon>Glomerellales</taxon>
        <taxon>Plectosphaerellaceae</taxon>
        <taxon>Plectosphaerella</taxon>
    </lineage>
</organism>
<feature type="compositionally biased region" description="Low complexity" evidence="6">
    <location>
        <begin position="392"/>
        <end position="404"/>
    </location>
</feature>
<comment type="caution">
    <text evidence="10">The sequence shown here is derived from an EMBL/GenBank/DDBJ whole genome shotgun (WGS) entry which is preliminary data.</text>
</comment>
<dbReference type="AlphaFoldDB" id="A0A8K0X6H9"/>
<comment type="subcellular location">
    <subcellularLocation>
        <location evidence="5">Endomembrane system</location>
        <topology evidence="5">Single-pass membrane protein</topology>
    </subcellularLocation>
</comment>
<feature type="compositionally biased region" description="Basic and acidic residues" evidence="6">
    <location>
        <begin position="237"/>
        <end position="249"/>
    </location>
</feature>